<feature type="region of interest" description="Disordered" evidence="1">
    <location>
        <begin position="1644"/>
        <end position="1670"/>
    </location>
</feature>
<feature type="region of interest" description="Disordered" evidence="1">
    <location>
        <begin position="90"/>
        <end position="126"/>
    </location>
</feature>
<feature type="compositionally biased region" description="Basic and acidic residues" evidence="1">
    <location>
        <begin position="2205"/>
        <end position="2217"/>
    </location>
</feature>
<feature type="region of interest" description="Disordered" evidence="1">
    <location>
        <begin position="3139"/>
        <end position="3249"/>
    </location>
</feature>
<protein>
    <submittedName>
        <fullName evidence="2">Uncharacterized protein</fullName>
    </submittedName>
</protein>
<feature type="region of interest" description="Disordered" evidence="1">
    <location>
        <begin position="2936"/>
        <end position="2957"/>
    </location>
</feature>
<feature type="compositionally biased region" description="Polar residues" evidence="1">
    <location>
        <begin position="276"/>
        <end position="286"/>
    </location>
</feature>
<feature type="compositionally biased region" description="Basic and acidic residues" evidence="1">
    <location>
        <begin position="2354"/>
        <end position="2373"/>
    </location>
</feature>
<feature type="region of interest" description="Disordered" evidence="1">
    <location>
        <begin position="2445"/>
        <end position="2520"/>
    </location>
</feature>
<feature type="region of interest" description="Disordered" evidence="1">
    <location>
        <begin position="1727"/>
        <end position="1819"/>
    </location>
</feature>
<feature type="compositionally biased region" description="Basic and acidic residues" evidence="1">
    <location>
        <begin position="1251"/>
        <end position="1274"/>
    </location>
</feature>
<feature type="compositionally biased region" description="Basic and acidic residues" evidence="1">
    <location>
        <begin position="1036"/>
        <end position="1050"/>
    </location>
</feature>
<feature type="compositionally biased region" description="Basic and acidic residues" evidence="1">
    <location>
        <begin position="3182"/>
        <end position="3192"/>
    </location>
</feature>
<feature type="region of interest" description="Disordered" evidence="1">
    <location>
        <begin position="2993"/>
        <end position="3029"/>
    </location>
</feature>
<feature type="compositionally biased region" description="Basic and acidic residues" evidence="1">
    <location>
        <begin position="1965"/>
        <end position="1989"/>
    </location>
</feature>
<feature type="compositionally biased region" description="Polar residues" evidence="1">
    <location>
        <begin position="98"/>
        <end position="108"/>
    </location>
</feature>
<proteinExistence type="predicted"/>
<feature type="region of interest" description="Disordered" evidence="1">
    <location>
        <begin position="1605"/>
        <end position="1627"/>
    </location>
</feature>
<feature type="region of interest" description="Disordered" evidence="1">
    <location>
        <begin position="767"/>
        <end position="832"/>
    </location>
</feature>
<feature type="compositionally biased region" description="Basic and acidic residues" evidence="1">
    <location>
        <begin position="601"/>
        <end position="656"/>
    </location>
</feature>
<feature type="region of interest" description="Disordered" evidence="1">
    <location>
        <begin position="3082"/>
        <end position="3113"/>
    </location>
</feature>
<feature type="compositionally biased region" description="Basic and acidic residues" evidence="1">
    <location>
        <begin position="1286"/>
        <end position="1300"/>
    </location>
</feature>
<feature type="compositionally biased region" description="Basic and acidic residues" evidence="1">
    <location>
        <begin position="1408"/>
        <end position="1439"/>
    </location>
</feature>
<evidence type="ECO:0000256" key="1">
    <source>
        <dbReference type="SAM" id="MobiDB-lite"/>
    </source>
</evidence>
<feature type="region of interest" description="Disordered" evidence="1">
    <location>
        <begin position="149"/>
        <end position="178"/>
    </location>
</feature>
<feature type="compositionally biased region" description="Basic and acidic residues" evidence="1">
    <location>
        <begin position="2411"/>
        <end position="2423"/>
    </location>
</feature>
<dbReference type="EMBL" id="JAXIOK010000020">
    <property type="protein sequence ID" value="KAK4746697.1"/>
    <property type="molecule type" value="Genomic_DNA"/>
</dbReference>
<feature type="compositionally biased region" description="Polar residues" evidence="1">
    <location>
        <begin position="1111"/>
        <end position="1121"/>
    </location>
</feature>
<feature type="region of interest" description="Disordered" evidence="1">
    <location>
        <begin position="1911"/>
        <end position="1995"/>
    </location>
</feature>
<feature type="compositionally biased region" description="Polar residues" evidence="1">
    <location>
        <begin position="985"/>
        <end position="994"/>
    </location>
</feature>
<feature type="region of interest" description="Disordered" evidence="1">
    <location>
        <begin position="268"/>
        <end position="294"/>
    </location>
</feature>
<feature type="compositionally biased region" description="Basic and acidic residues" evidence="1">
    <location>
        <begin position="341"/>
        <end position="357"/>
    </location>
</feature>
<feature type="compositionally biased region" description="Basic and acidic residues" evidence="1">
    <location>
        <begin position="2332"/>
        <end position="2347"/>
    </location>
</feature>
<sequence length="3249" mass="358482">MATGAEMVEPVVSSMEHPTVKLEGLGKPGNVDGCSIEESVKVVNEGNGGTSEGESFTESPPSTKVVIEQKEAAGEVSALEKQALEDVIEDEQHFKEQGGTSSCSNDSAEGSFLAITKEEETEGKEEVDLWAATSREECAPILKKEVIILEETPRETEPEMSKLEHAKSDHGGTEDVNYGASSIIGFEQPHDETKEGEVIKYDAECLQKEVQIPMEQLNESEDSGLDSRSIEKGEEESREQIALDDQKPEDGIHVATEELPDAGAVAVCTEEETDHTSQPDSFQQEKGIQDKQKQNLPVIEEAGQLICEVGHMEIEKLNEVLDFEPKEQVIKDGGASTAIETKAEEEHKITPPMGEKSDALAEKIGYEKEQVIKEVATLKKDIQHEDESKESKNEEHNIAGHLPEEENLIATEEVDQPSNGVGDAKYEKLDEISSIECNEEVNEQNKAAVFKQSQTEETVKVDEGMEIATANDRYMEKESPSLLQQAGKPSNALEKEKTEKFDADLSLKEEDLTHEQHEGHEVKEKRAEDETEASESTGITTAGFSSLKQNPLQNQVEGLENVSVDSEVEMPSEIPKFESGQGNGEPEAPVAHDIQAEEESETKKVLEYEVREHLSNEKVSKEHDAEGSSANPDDHYLTEKVTKLELPAGKDEKDAETSVSENDTINVIAVEQATEATVAPVEENSAAHSAEHAEPRSTSEEGTTTELSAPIVVESGKGKMDESKESDENTSTENVQIGECEKTETIPASPENEKLVLEESIASVTVSTHEEDQKLEHATAFSKPDACAIEEATDPADAVNEKSCDSEPPSEDQFCQASMGTKEDSLKKSNYSPIADDADKITASEISVGDAEEIMEPTLETTELKIVDGATDVMEVAKEQHDTSVVLKEEMEEEIVQYDIKTETSLGAGEEKCALGEDLQTNGAPKLEMEVSGSVEYTSQAEEEVDVQSHTETIKTEMQEEAGETIEKDISEAEVPELSTEYEDFNNQTTSEEVGTSLEREEHYEKNAEANYFTKGKFSSEEVHDVENLTRDYTVDVTEQHKTDQQKVLEGDSSENKNIQTDDSGCEKAIDEALNTESFQEGPETEKIILEETTAYKSPEKALEEVVRPENVQNDSKQSSYTIEEVADSVHREISSISEPASEIQNCEEVSGTKQETLHRPDASPVSDDVSKSASQECLPSETNGTKAKEEMQTQSQTIFHETVVDTEDATELKEDDDTGKDCAEKFLKEDNVQRDGALKTFVAVNDGIDTEEHPHLEEEVNIHSHEITKPEIQEKDEETMQEVSSETHELPSEFKDVHTETTGVNDSQEDKFCSEEVNEGEGKTCERGLEEEGVQRDGAPNTVVEVNDGMEEVSHLDEEVNIHRKETIRLEVKEKKVASETDVCELSTELEGVHAQTTCNEVTASSESKKQPERTMGGDDSEEGKVSSEEVKEGEGKTCESSLEEDDVQRDGAPKTVVEINVAIEETPYLEEEANISSLETIKQEIQEKKGGTMQEPASETKTHELPSELEGVHTLATSYEVTASTGPEKLCEKTTGVNDSVEEKCYSKEVNEGEVKTCESSLEEDDEQSDGATKRVVEVNDGKEELQHLEDEVNIHRQETIKPEIQEKDGETTQEVTSETEVHELSTELDGIHTQTTYNEATASTAPEKQCEETAEVNHSVEEKVSYEEVGEEKGKACESSLEEAINEVTLLKEIHLPSPVECTTIGDMDTCPGLDCTQAEVETLPAEEIQPESGKCETTKEETEKEGWLQEEITVSIPQTEDTREESSSNLMSQHTTIEQHNEKKAEAATIQQLDDEHEESKGHPKDSYHSIRPEIEETDAVEATTNTREIEVVPKEVDVFDPQITESVAIEETNSGESRELEVQVFTPVPTTITENGENGTAAEVEKISEENKTGTYMTLQNETLELSSTVESTTERLQEEAADSIPQTKNGREESSSDLTSQQCIPMAHDAEEEEPAAVLDRHDGHEKIKGVPEEAGHSIRPETEVTDAVEEEKFEVIGTQLTESVANEEINSSKSREMEMQVLSPLPTAIHEKTGEEEEAGGEVVQKQNETLELSSSAELTKERLQKEAIVSIESIPQTEDAAEKDEETITEQHTTEKDEAAAVQDRKDPEEALYSIHPDTEITDAVDATFEEEKSEVTMNNIEIGGISRELDVSVSQLTESVAEEKISVDQLRELQIQFPSQVPTVISESIESETVEMAEKTGEENKTDAEMIQQKDTLELSSTANGDRKANESMPDFPNETNKGLVNTGEDSKQEPLKEESNRAAGIDYSVGEERIVTSSLTDPYLERTGVAQETGPEFEVQEEPSGLENPESLNLNVEEADADAEKQCEDTIEAKDTDQSEVPNDEEHPGDKDVNASDSTKEVPKNYGAPEWGELAVASAVVEDEETNKKNEDVSGSSNELSIKEEAQEGHGFDSIEQTGALVGIIADESIKEAGIQEIKDPGSSSIEEVKKEESVEKVEKTEDVVQPANEAAETTQHRSSPVEALQVDPLEKDSKMEHAESLVTSDKSSEVIVETEMISDLTSQRSEVTEKVEVESHIKGRTLGSKDSETRSLICKGETVEAGEEYQDAGGEHDIIHEDISNKKDEEECGKAQEGARNELENVPCEISTANFEAREDSSIVLAEYSLEKEATPTIKSAPTSIAADRNIDDEKKIVSDEQADDVEEHLQEKIFEEAETPCEESSAASLPTQETKINLWKTEQDDAIEQDQLGQKHDAIEKADDQCTNIKEEINTKGGTAEEIQAEYQERDSTLAEDITAKNLNEQMQEESFEPEAHATSKSEPPIMDILESDQTKGEQLIASTEEMEKVKNIEKEISEEADAGGENIGTVVPVMTDMSILANELEKTTKKVELQHNEVLLSTTTGASEATSKDVTEDISINAAESVSDDMIHEVTRQLEDIEIKEAHFSLTPMDSAVGELNEKSIEADGILPDKPSREEKEETIHYDKDKLKGEEVMKEKTETLKSTIGELQFQEIAKECAINETRARNESGEKFSGRQETEISLPGEPTTEECQWKDEKKLQKVEAPSIHNDFLEINEEIKQEARMSSTTPEGDKKTNIVIPTFKEDVSLKIEETAGRTFQKPQESDLEHGNPPPGHGEEKVDYTMGEKECKEPDLIKTPSIEKLQVLIHTTETKDPIERSLPARAEESEMAKADETRTDKEYGGNEANEDEQAKFISEHDTPVMVEPSKNNDGKANHKKSHNILSGVGSKVKNSISKVKKAITGKSSHSKTPPPKQSL</sequence>
<dbReference type="Proteomes" id="UP001345219">
    <property type="component" value="Chromosome 20"/>
</dbReference>
<gene>
    <name evidence="2" type="ORF">SAY87_025734</name>
</gene>
<organism evidence="2 3">
    <name type="scientific">Trapa incisa</name>
    <dbReference type="NCBI Taxonomy" id="236973"/>
    <lineage>
        <taxon>Eukaryota</taxon>
        <taxon>Viridiplantae</taxon>
        <taxon>Streptophyta</taxon>
        <taxon>Embryophyta</taxon>
        <taxon>Tracheophyta</taxon>
        <taxon>Spermatophyta</taxon>
        <taxon>Magnoliopsida</taxon>
        <taxon>eudicotyledons</taxon>
        <taxon>Gunneridae</taxon>
        <taxon>Pentapetalae</taxon>
        <taxon>rosids</taxon>
        <taxon>malvids</taxon>
        <taxon>Myrtales</taxon>
        <taxon>Lythraceae</taxon>
        <taxon>Trapa</taxon>
    </lineage>
</organism>
<feature type="region of interest" description="Disordered" evidence="1">
    <location>
        <begin position="1036"/>
        <end position="1064"/>
    </location>
</feature>
<feature type="compositionally biased region" description="Low complexity" evidence="1">
    <location>
        <begin position="52"/>
        <end position="62"/>
    </location>
</feature>
<feature type="compositionally biased region" description="Basic and acidic residues" evidence="1">
    <location>
        <begin position="1781"/>
        <end position="1790"/>
    </location>
</feature>
<feature type="compositionally biased region" description="Basic and acidic residues" evidence="1">
    <location>
        <begin position="2994"/>
        <end position="3010"/>
    </location>
</feature>
<feature type="compositionally biased region" description="Basic and acidic residues" evidence="1">
    <location>
        <begin position="2943"/>
        <end position="2957"/>
    </location>
</feature>
<feature type="compositionally biased region" description="Basic and acidic residues" evidence="1">
    <location>
        <begin position="493"/>
        <end position="528"/>
    </location>
</feature>
<feature type="compositionally biased region" description="Polar residues" evidence="1">
    <location>
        <begin position="1172"/>
        <end position="1186"/>
    </location>
</feature>
<feature type="compositionally biased region" description="Basic and acidic residues" evidence="1">
    <location>
        <begin position="716"/>
        <end position="727"/>
    </location>
</feature>
<feature type="region of interest" description="Disordered" evidence="1">
    <location>
        <begin position="1488"/>
        <end position="1511"/>
    </location>
</feature>
<keyword evidence="3" id="KW-1185">Reference proteome</keyword>
<feature type="region of interest" description="Disordered" evidence="1">
    <location>
        <begin position="1398"/>
        <end position="1455"/>
    </location>
</feature>
<feature type="region of interest" description="Disordered" evidence="1">
    <location>
        <begin position="2200"/>
        <end position="2425"/>
    </location>
</feature>
<feature type="compositionally biased region" description="Basic and acidic residues" evidence="1">
    <location>
        <begin position="238"/>
        <end position="250"/>
    </location>
</feature>
<feature type="region of interest" description="Disordered" evidence="1">
    <location>
        <begin position="382"/>
        <end position="423"/>
    </location>
</feature>
<accession>A0AAN7H1S2</accession>
<feature type="compositionally biased region" description="Basic and acidic residues" evidence="1">
    <location>
        <begin position="1737"/>
        <end position="1751"/>
    </location>
</feature>
<feature type="compositionally biased region" description="Basic and acidic residues" evidence="1">
    <location>
        <begin position="382"/>
        <end position="404"/>
    </location>
</feature>
<feature type="compositionally biased region" description="Low complexity" evidence="1">
    <location>
        <begin position="3216"/>
        <end position="3227"/>
    </location>
</feature>
<feature type="region of interest" description="Disordered" evidence="1">
    <location>
        <begin position="1"/>
        <end position="62"/>
    </location>
</feature>
<feature type="region of interest" description="Disordered" evidence="1">
    <location>
        <begin position="1100"/>
        <end position="1121"/>
    </location>
</feature>
<feature type="compositionally biased region" description="Basic and acidic residues" evidence="1">
    <location>
        <begin position="3155"/>
        <end position="3174"/>
    </location>
</feature>
<feature type="compositionally biased region" description="Polar residues" evidence="1">
    <location>
        <begin position="1771"/>
        <end position="1780"/>
    </location>
</feature>
<feature type="region of interest" description="Disordered" evidence="1">
    <location>
        <begin position="1250"/>
        <end position="1343"/>
    </location>
</feature>
<feature type="compositionally biased region" description="Polar residues" evidence="1">
    <location>
        <begin position="534"/>
        <end position="556"/>
    </location>
</feature>
<feature type="compositionally biased region" description="Basic and acidic residues" evidence="1">
    <location>
        <begin position="2457"/>
        <end position="2473"/>
    </location>
</feature>
<feature type="compositionally biased region" description="Basic and acidic residues" evidence="1">
    <location>
        <begin position="1661"/>
        <end position="1670"/>
    </location>
</feature>
<feature type="compositionally biased region" description="Basic and acidic residues" evidence="1">
    <location>
        <begin position="998"/>
        <end position="1008"/>
    </location>
</feature>
<feature type="compositionally biased region" description="Acidic residues" evidence="1">
    <location>
        <begin position="2087"/>
        <end position="2096"/>
    </location>
</feature>
<feature type="compositionally biased region" description="Basic and acidic residues" evidence="1">
    <location>
        <begin position="2499"/>
        <end position="2510"/>
    </location>
</feature>
<feature type="compositionally biased region" description="Basic and acidic residues" evidence="1">
    <location>
        <begin position="1802"/>
        <end position="1819"/>
    </location>
</feature>
<reference evidence="2 3" key="1">
    <citation type="journal article" date="2023" name="Hortic Res">
        <title>Pangenome of water caltrop reveals structural variations and asymmetric subgenome divergence after allopolyploidization.</title>
        <authorList>
            <person name="Zhang X."/>
            <person name="Chen Y."/>
            <person name="Wang L."/>
            <person name="Yuan Y."/>
            <person name="Fang M."/>
            <person name="Shi L."/>
            <person name="Lu R."/>
            <person name="Comes H.P."/>
            <person name="Ma Y."/>
            <person name="Chen Y."/>
            <person name="Huang G."/>
            <person name="Zhou Y."/>
            <person name="Zheng Z."/>
            <person name="Qiu Y."/>
        </authorList>
    </citation>
    <scope>NUCLEOTIDE SEQUENCE [LARGE SCALE GENOMIC DNA]</scope>
    <source>
        <tissue evidence="2">Roots</tissue>
    </source>
</reference>
<feature type="compositionally biased region" description="Polar residues" evidence="1">
    <location>
        <begin position="1398"/>
        <end position="1407"/>
    </location>
</feature>
<feature type="compositionally biased region" description="Polar residues" evidence="1">
    <location>
        <begin position="2052"/>
        <end position="2065"/>
    </location>
</feature>
<feature type="region of interest" description="Disordered" evidence="1">
    <location>
        <begin position="472"/>
        <end position="664"/>
    </location>
</feature>
<feature type="region of interest" description="Disordered" evidence="1">
    <location>
        <begin position="212"/>
        <end position="250"/>
    </location>
</feature>
<feature type="region of interest" description="Disordered" evidence="1">
    <location>
        <begin position="676"/>
        <end position="754"/>
    </location>
</feature>
<evidence type="ECO:0000313" key="3">
    <source>
        <dbReference type="Proteomes" id="UP001345219"/>
    </source>
</evidence>
<feature type="region of interest" description="Disordered" evidence="1">
    <location>
        <begin position="331"/>
        <end position="357"/>
    </location>
</feature>
<feature type="compositionally biased region" description="Basic and acidic residues" evidence="1">
    <location>
        <begin position="1309"/>
        <end position="1336"/>
    </location>
</feature>
<feature type="compositionally biased region" description="Basic and acidic residues" evidence="1">
    <location>
        <begin position="2100"/>
        <end position="2117"/>
    </location>
</feature>
<feature type="region of interest" description="Disordered" evidence="1">
    <location>
        <begin position="979"/>
        <end position="1023"/>
    </location>
</feature>
<name>A0AAN7H1S2_9MYRT</name>
<feature type="compositionally biased region" description="Basic and acidic residues" evidence="1">
    <location>
        <begin position="149"/>
        <end position="173"/>
    </location>
</feature>
<comment type="caution">
    <text evidence="2">The sequence shown here is derived from an EMBL/GenBank/DDBJ whole genome shotgun (WGS) entry which is preliminary data.</text>
</comment>
<feature type="compositionally biased region" description="Basic and acidic residues" evidence="1">
    <location>
        <begin position="689"/>
        <end position="699"/>
    </location>
</feature>
<evidence type="ECO:0000313" key="2">
    <source>
        <dbReference type="EMBL" id="KAK4746697.1"/>
    </source>
</evidence>
<feature type="compositionally biased region" description="Basic and acidic residues" evidence="1">
    <location>
        <begin position="768"/>
        <end position="777"/>
    </location>
</feature>
<feature type="region of interest" description="Disordered" evidence="1">
    <location>
        <begin position="1136"/>
        <end position="1194"/>
    </location>
</feature>
<feature type="region of interest" description="Disordered" evidence="1">
    <location>
        <begin position="2041"/>
        <end position="2127"/>
    </location>
</feature>
<feature type="compositionally biased region" description="Basic and acidic residues" evidence="1">
    <location>
        <begin position="2258"/>
        <end position="2270"/>
    </location>
</feature>